<protein>
    <submittedName>
        <fullName evidence="1">Uncharacterized protein</fullName>
    </submittedName>
</protein>
<accession>A0A806JYI4</accession>
<proteinExistence type="predicted"/>
<dbReference type="EMBL" id="JQ844164">
    <property type="protein sequence ID" value="AGS51552.1"/>
    <property type="molecule type" value="Genomic_DNA"/>
</dbReference>
<reference evidence="1" key="1">
    <citation type="submission" date="2012-03" db="EMBL/GenBank/DDBJ databases">
        <title>Functional metagenomics reveals considerable lignocellulase gene clusters in the gut microbiome of a wood-feeding higher termite.</title>
        <authorList>
            <person name="Liu N."/>
        </authorList>
    </citation>
    <scope>NUCLEOTIDE SEQUENCE</scope>
</reference>
<sequence>MKIFSKNPEFGENYYLLPIRPALCLTGRGWGEQQNGTFSNFQFYQFFLSSL</sequence>
<name>A0A806JYI4_9BACT</name>
<dbReference type="AlphaFoldDB" id="A0A806JYI4"/>
<evidence type="ECO:0000313" key="1">
    <source>
        <dbReference type="EMBL" id="AGS51552.1"/>
    </source>
</evidence>
<organism evidence="1">
    <name type="scientific">uncultured bacterium contig00004</name>
    <dbReference type="NCBI Taxonomy" id="1181496"/>
    <lineage>
        <taxon>Bacteria</taxon>
        <taxon>environmental samples</taxon>
    </lineage>
</organism>